<dbReference type="EMBL" id="LXQA011247289">
    <property type="protein sequence ID" value="MCI90537.1"/>
    <property type="molecule type" value="Genomic_DNA"/>
</dbReference>
<keyword evidence="2" id="KW-1185">Reference proteome</keyword>
<sequence length="38" mass="3957">LLPLEALPPLVLQPLALPPLPLAVLALPPPTLNSFLPP</sequence>
<name>A0A392VRJ8_9FABA</name>
<dbReference type="Proteomes" id="UP000265520">
    <property type="component" value="Unassembled WGS sequence"/>
</dbReference>
<organism evidence="1 2">
    <name type="scientific">Trifolium medium</name>
    <dbReference type="NCBI Taxonomy" id="97028"/>
    <lineage>
        <taxon>Eukaryota</taxon>
        <taxon>Viridiplantae</taxon>
        <taxon>Streptophyta</taxon>
        <taxon>Embryophyta</taxon>
        <taxon>Tracheophyta</taxon>
        <taxon>Spermatophyta</taxon>
        <taxon>Magnoliopsida</taxon>
        <taxon>eudicotyledons</taxon>
        <taxon>Gunneridae</taxon>
        <taxon>Pentapetalae</taxon>
        <taxon>rosids</taxon>
        <taxon>fabids</taxon>
        <taxon>Fabales</taxon>
        <taxon>Fabaceae</taxon>
        <taxon>Papilionoideae</taxon>
        <taxon>50 kb inversion clade</taxon>
        <taxon>NPAAA clade</taxon>
        <taxon>Hologalegina</taxon>
        <taxon>IRL clade</taxon>
        <taxon>Trifolieae</taxon>
        <taxon>Trifolium</taxon>
    </lineage>
</organism>
<dbReference type="AlphaFoldDB" id="A0A392VRJ8"/>
<reference evidence="1 2" key="1">
    <citation type="journal article" date="2018" name="Front. Plant Sci.">
        <title>Red Clover (Trifolium pratense) and Zigzag Clover (T. medium) - A Picture of Genomic Similarities and Differences.</title>
        <authorList>
            <person name="Dluhosova J."/>
            <person name="Istvanek J."/>
            <person name="Nedelnik J."/>
            <person name="Repkova J."/>
        </authorList>
    </citation>
    <scope>NUCLEOTIDE SEQUENCE [LARGE SCALE GENOMIC DNA]</scope>
    <source>
        <strain evidence="2">cv. 10/8</strain>
        <tissue evidence="1">Leaf</tissue>
    </source>
</reference>
<proteinExistence type="predicted"/>
<protein>
    <submittedName>
        <fullName evidence="1">Uncharacterized protein</fullName>
    </submittedName>
</protein>
<comment type="caution">
    <text evidence="1">The sequence shown here is derived from an EMBL/GenBank/DDBJ whole genome shotgun (WGS) entry which is preliminary data.</text>
</comment>
<feature type="non-terminal residue" evidence="1">
    <location>
        <position position="1"/>
    </location>
</feature>
<evidence type="ECO:0000313" key="1">
    <source>
        <dbReference type="EMBL" id="MCI90537.1"/>
    </source>
</evidence>
<accession>A0A392VRJ8</accession>
<evidence type="ECO:0000313" key="2">
    <source>
        <dbReference type="Proteomes" id="UP000265520"/>
    </source>
</evidence>